<dbReference type="SUPFAM" id="SSF89796">
    <property type="entry name" value="CoA-transferase family III (CaiB/BaiF)"/>
    <property type="match status" value="1"/>
</dbReference>
<sequence>MPGPLQGVRVLELARILAGPWCGQILADLGAEVVKVEAPEGDDTRTWGPPFVTNDDGTPGDAAYFHAANRGKRSVIADFRSEEGRALVRRLAAESDVLIENFKVGGLKRHGLDYDSLAALNPRLVYCSITGFGQDGPYASRAGYDFIIQGMSGYMDLTGAPDGEPQKVGVAVADLYTGLYSTVAIQAALLHREKTGEGQHIDMALYDTLVGVLANQAQNYLVSGKAPRRLGNAHPNIVPYQVFAVADGHMILACGNDGQFARLCDMLGVPGLRDDPAFRTNGARVQNRARLIPLLEPLLSQLPRDDILARLEAAGIPAGPINTVDQVFADPQILHRELRLDLPVTGVAGGTVPQVRTPIRFSKTPLEYTKGAPRLGEGE</sequence>
<dbReference type="RefSeq" id="WP_197310678.1">
    <property type="nucleotide sequence ID" value="NZ_JADZLT010000048.1"/>
</dbReference>
<gene>
    <name evidence="2" type="ORF">I5731_07115</name>
</gene>
<keyword evidence="1 2" id="KW-0808">Transferase</keyword>
<reference evidence="2" key="1">
    <citation type="submission" date="2020-12" db="EMBL/GenBank/DDBJ databases">
        <title>Methylobrevis albus sp. nov., isolated from fresh water lack sediment.</title>
        <authorList>
            <person name="Zou Q."/>
        </authorList>
    </citation>
    <scope>NUCLEOTIDE SEQUENCE</scope>
    <source>
        <strain evidence="2">L22</strain>
    </source>
</reference>
<keyword evidence="3" id="KW-1185">Reference proteome</keyword>
<dbReference type="AlphaFoldDB" id="A0A931I0P3"/>
<dbReference type="Gene3D" id="3.40.50.10540">
    <property type="entry name" value="Crotonobetainyl-coa:carnitine coa-transferase, domain 1"/>
    <property type="match status" value="1"/>
</dbReference>
<dbReference type="EMBL" id="JADZLT010000048">
    <property type="protein sequence ID" value="MBH0237582.1"/>
    <property type="molecule type" value="Genomic_DNA"/>
</dbReference>
<accession>A0A931I0P3</accession>
<dbReference type="InterPro" id="IPR050483">
    <property type="entry name" value="CoA-transferase_III_domain"/>
</dbReference>
<organism evidence="2 3">
    <name type="scientific">Methylobrevis albus</name>
    <dbReference type="NCBI Taxonomy" id="2793297"/>
    <lineage>
        <taxon>Bacteria</taxon>
        <taxon>Pseudomonadati</taxon>
        <taxon>Pseudomonadota</taxon>
        <taxon>Alphaproteobacteria</taxon>
        <taxon>Hyphomicrobiales</taxon>
        <taxon>Pleomorphomonadaceae</taxon>
        <taxon>Methylobrevis</taxon>
    </lineage>
</organism>
<dbReference type="Gene3D" id="3.30.1540.10">
    <property type="entry name" value="formyl-coa transferase, domain 3"/>
    <property type="match status" value="1"/>
</dbReference>
<dbReference type="PANTHER" id="PTHR48207:SF3">
    <property type="entry name" value="SUCCINATE--HYDROXYMETHYLGLUTARATE COA-TRANSFERASE"/>
    <property type="match status" value="1"/>
</dbReference>
<dbReference type="InterPro" id="IPR023606">
    <property type="entry name" value="CoA-Trfase_III_dom_1_sf"/>
</dbReference>
<evidence type="ECO:0000256" key="1">
    <source>
        <dbReference type="ARBA" id="ARBA00022679"/>
    </source>
</evidence>
<evidence type="ECO:0000313" key="2">
    <source>
        <dbReference type="EMBL" id="MBH0237582.1"/>
    </source>
</evidence>
<dbReference type="Proteomes" id="UP000631694">
    <property type="component" value="Unassembled WGS sequence"/>
</dbReference>
<proteinExistence type="predicted"/>
<dbReference type="Pfam" id="PF02515">
    <property type="entry name" value="CoA_transf_3"/>
    <property type="match status" value="1"/>
</dbReference>
<dbReference type="InterPro" id="IPR003673">
    <property type="entry name" value="CoA-Trfase_fam_III"/>
</dbReference>
<dbReference type="InterPro" id="IPR044855">
    <property type="entry name" value="CoA-Trfase_III_dom3_sf"/>
</dbReference>
<dbReference type="PANTHER" id="PTHR48207">
    <property type="entry name" value="SUCCINATE--HYDROXYMETHYLGLUTARATE COA-TRANSFERASE"/>
    <property type="match status" value="1"/>
</dbReference>
<protein>
    <submittedName>
        <fullName evidence="2">CoA transferase</fullName>
    </submittedName>
</protein>
<name>A0A931I0P3_9HYPH</name>
<comment type="caution">
    <text evidence="2">The sequence shown here is derived from an EMBL/GenBank/DDBJ whole genome shotgun (WGS) entry which is preliminary data.</text>
</comment>
<dbReference type="GO" id="GO:0008410">
    <property type="term" value="F:CoA-transferase activity"/>
    <property type="evidence" value="ECO:0007669"/>
    <property type="project" value="TreeGrafter"/>
</dbReference>
<evidence type="ECO:0000313" key="3">
    <source>
        <dbReference type="Proteomes" id="UP000631694"/>
    </source>
</evidence>